<protein>
    <submittedName>
        <fullName evidence="2">Holin</fullName>
    </submittedName>
</protein>
<feature type="transmembrane region" description="Helical" evidence="1">
    <location>
        <begin position="43"/>
        <end position="62"/>
    </location>
</feature>
<dbReference type="NCBIfam" id="TIGR01598">
    <property type="entry name" value="holin_phiLC3"/>
    <property type="match status" value="1"/>
</dbReference>
<accession>A0A8S5QQE8</accession>
<reference evidence="2" key="1">
    <citation type="journal article" date="2021" name="Proc. Natl. Acad. Sci. U.S.A.">
        <title>A Catalog of Tens of Thousands of Viruses from Human Metagenomes Reveals Hidden Associations with Chronic Diseases.</title>
        <authorList>
            <person name="Tisza M.J."/>
            <person name="Buck C.B."/>
        </authorList>
    </citation>
    <scope>NUCLEOTIDE SEQUENCE</scope>
    <source>
        <strain evidence="2">Ct8LX107</strain>
    </source>
</reference>
<proteinExistence type="predicted"/>
<keyword evidence="1" id="KW-0472">Membrane</keyword>
<evidence type="ECO:0000256" key="1">
    <source>
        <dbReference type="SAM" id="Phobius"/>
    </source>
</evidence>
<dbReference type="InterPro" id="IPR006485">
    <property type="entry name" value="Phage-like_holin"/>
</dbReference>
<keyword evidence="1" id="KW-0812">Transmembrane</keyword>
<evidence type="ECO:0000313" key="2">
    <source>
        <dbReference type="EMBL" id="DAE21025.1"/>
    </source>
</evidence>
<keyword evidence="1" id="KW-1133">Transmembrane helix</keyword>
<sequence>MKINWLVRFKNKTFLASFLALIIAFAYNMLSLFGVTPSVQQDALLTAVNAILTVLGMIGVIADPTTKGISDSAQAMTYDKPKEG</sequence>
<dbReference type="Pfam" id="PF04531">
    <property type="entry name" value="Phage_holin_1"/>
    <property type="match status" value="1"/>
</dbReference>
<organism evidence="2">
    <name type="scientific">Siphoviridae sp. ct8LX107</name>
    <dbReference type="NCBI Taxonomy" id="2826169"/>
    <lineage>
        <taxon>Viruses</taxon>
        <taxon>Duplodnaviria</taxon>
        <taxon>Heunggongvirae</taxon>
        <taxon>Uroviricota</taxon>
        <taxon>Caudoviricetes</taxon>
    </lineage>
</organism>
<dbReference type="EMBL" id="BK015706">
    <property type="protein sequence ID" value="DAE21025.1"/>
    <property type="molecule type" value="Genomic_DNA"/>
</dbReference>
<name>A0A8S5QQE8_9CAUD</name>